<keyword evidence="7 8" id="KW-0472">Membrane</keyword>
<evidence type="ECO:0000313" key="11">
    <source>
        <dbReference type="Proteomes" id="UP000076268"/>
    </source>
</evidence>
<evidence type="ECO:0000256" key="9">
    <source>
        <dbReference type="SAM" id="Phobius"/>
    </source>
</evidence>
<protein>
    <recommendedName>
        <fullName evidence="8">Biotin transporter</fullName>
    </recommendedName>
</protein>
<keyword evidence="4 8" id="KW-1003">Cell membrane</keyword>
<dbReference type="GO" id="GO:0005886">
    <property type="term" value="C:plasma membrane"/>
    <property type="evidence" value="ECO:0007669"/>
    <property type="project" value="UniProtKB-SubCell"/>
</dbReference>
<organism evidence="10 11">
    <name type="scientific">Anaerosporomusa subterranea</name>
    <dbReference type="NCBI Taxonomy" id="1794912"/>
    <lineage>
        <taxon>Bacteria</taxon>
        <taxon>Bacillati</taxon>
        <taxon>Bacillota</taxon>
        <taxon>Negativicutes</taxon>
        <taxon>Acetonemataceae</taxon>
        <taxon>Anaerosporomusa</taxon>
    </lineage>
</organism>
<dbReference type="GO" id="GO:0015225">
    <property type="term" value="F:biotin transmembrane transporter activity"/>
    <property type="evidence" value="ECO:0007669"/>
    <property type="project" value="UniProtKB-UniRule"/>
</dbReference>
<dbReference type="Pfam" id="PF02632">
    <property type="entry name" value="BioY"/>
    <property type="match status" value="1"/>
</dbReference>
<keyword evidence="5 9" id="KW-0812">Transmembrane</keyword>
<name>A0A154BNS4_ANASB</name>
<comment type="caution">
    <text evidence="10">The sequence shown here is derived from an EMBL/GenBank/DDBJ whole genome shotgun (WGS) entry which is preliminary data.</text>
</comment>
<accession>A0A154BNS4</accession>
<dbReference type="AlphaFoldDB" id="A0A154BNS4"/>
<evidence type="ECO:0000256" key="4">
    <source>
        <dbReference type="ARBA" id="ARBA00022475"/>
    </source>
</evidence>
<dbReference type="PANTHER" id="PTHR34295">
    <property type="entry name" value="BIOTIN TRANSPORTER BIOY"/>
    <property type="match status" value="1"/>
</dbReference>
<dbReference type="OrthoDB" id="9803495at2"/>
<dbReference type="RefSeq" id="WP_066244300.1">
    <property type="nucleotide sequence ID" value="NZ_LSGP01000023.1"/>
</dbReference>
<sequence>MGERSKVTDFVYAAMFAALTAVLGLISIPLPFSPVPVSGQSLGIMLAGSILTVKQAAFSVLTFVLIGAVGVPVFSGLTGGLGILIGPRGGYYLGFLVGAIVIALLRGQSSNPWRLALANLIGGIGVVYLFGVAWLSVVTGMSLEKAVMAGALPFIPGDLFKVFAASAIGTAINKRLRKSRQ</sequence>
<evidence type="ECO:0000256" key="6">
    <source>
        <dbReference type="ARBA" id="ARBA00022989"/>
    </source>
</evidence>
<dbReference type="Proteomes" id="UP000076268">
    <property type="component" value="Unassembled WGS sequence"/>
</dbReference>
<comment type="similarity">
    <text evidence="2 8">Belongs to the BioY family.</text>
</comment>
<feature type="transmembrane region" description="Helical" evidence="9">
    <location>
        <begin position="60"/>
        <end position="83"/>
    </location>
</feature>
<evidence type="ECO:0000256" key="8">
    <source>
        <dbReference type="PIRNR" id="PIRNR016661"/>
    </source>
</evidence>
<keyword evidence="3 8" id="KW-0813">Transport</keyword>
<evidence type="ECO:0000256" key="5">
    <source>
        <dbReference type="ARBA" id="ARBA00022692"/>
    </source>
</evidence>
<evidence type="ECO:0000256" key="7">
    <source>
        <dbReference type="ARBA" id="ARBA00023136"/>
    </source>
</evidence>
<dbReference type="Gene3D" id="1.10.1760.20">
    <property type="match status" value="1"/>
</dbReference>
<feature type="transmembrane region" description="Helical" evidence="9">
    <location>
        <begin position="117"/>
        <end position="137"/>
    </location>
</feature>
<comment type="subcellular location">
    <subcellularLocation>
        <location evidence="1 8">Cell membrane</location>
        <topology evidence="1 8">Multi-pass membrane protein</topology>
    </subcellularLocation>
</comment>
<gene>
    <name evidence="10" type="ORF">AXX12_12695</name>
</gene>
<feature type="transmembrane region" description="Helical" evidence="9">
    <location>
        <begin position="12"/>
        <end position="31"/>
    </location>
</feature>
<evidence type="ECO:0000256" key="3">
    <source>
        <dbReference type="ARBA" id="ARBA00022448"/>
    </source>
</evidence>
<dbReference type="EMBL" id="LSGP01000023">
    <property type="protein sequence ID" value="KYZ75561.1"/>
    <property type="molecule type" value="Genomic_DNA"/>
</dbReference>
<dbReference type="PIRSF" id="PIRSF016661">
    <property type="entry name" value="BioY"/>
    <property type="match status" value="1"/>
</dbReference>
<dbReference type="InterPro" id="IPR003784">
    <property type="entry name" value="BioY"/>
</dbReference>
<evidence type="ECO:0000256" key="2">
    <source>
        <dbReference type="ARBA" id="ARBA00010692"/>
    </source>
</evidence>
<reference evidence="10 11" key="1">
    <citation type="submission" date="2016-02" db="EMBL/GenBank/DDBJ databases">
        <title>Anaerosporomusa subterraneum gen. nov., sp. nov., a spore-forming obligate anaerobe isolated from saprolite.</title>
        <authorList>
            <person name="Choi J.K."/>
            <person name="Shah M."/>
            <person name="Yee N."/>
        </authorList>
    </citation>
    <scope>NUCLEOTIDE SEQUENCE [LARGE SCALE GENOMIC DNA]</scope>
    <source>
        <strain evidence="10 11">RU4</strain>
    </source>
</reference>
<evidence type="ECO:0000313" key="10">
    <source>
        <dbReference type="EMBL" id="KYZ75561.1"/>
    </source>
</evidence>
<dbReference type="PANTHER" id="PTHR34295:SF4">
    <property type="entry name" value="BIOTIN TRANSPORTER BIOY-RELATED"/>
    <property type="match status" value="1"/>
</dbReference>
<keyword evidence="11" id="KW-1185">Reference proteome</keyword>
<keyword evidence="6 9" id="KW-1133">Transmembrane helix</keyword>
<feature type="transmembrane region" description="Helical" evidence="9">
    <location>
        <begin position="89"/>
        <end position="105"/>
    </location>
</feature>
<evidence type="ECO:0000256" key="1">
    <source>
        <dbReference type="ARBA" id="ARBA00004651"/>
    </source>
</evidence>
<proteinExistence type="inferred from homology"/>
<dbReference type="STRING" id="1794912.AXX12_12695"/>